<protein>
    <recommendedName>
        <fullName evidence="7">Glucose-6-phosphate 1-dehydrogenase</fullName>
        <shortName evidence="7">G6PD</shortName>
        <ecNumber evidence="7">1.1.1.49</ecNumber>
    </recommendedName>
</protein>
<accession>A0ABZ0HNR9</accession>
<comment type="caution">
    <text evidence="7">Lacks conserved residue(s) required for the propagation of feature annotation.</text>
</comment>
<comment type="catalytic activity">
    <reaction evidence="7">
        <text>D-glucose 6-phosphate + NADP(+) = 6-phospho-D-glucono-1,5-lactone + NADPH + H(+)</text>
        <dbReference type="Rhea" id="RHEA:15841"/>
        <dbReference type="ChEBI" id="CHEBI:15378"/>
        <dbReference type="ChEBI" id="CHEBI:57783"/>
        <dbReference type="ChEBI" id="CHEBI:57955"/>
        <dbReference type="ChEBI" id="CHEBI:58349"/>
        <dbReference type="ChEBI" id="CHEBI:61548"/>
        <dbReference type="EC" id="1.1.1.49"/>
    </reaction>
</comment>
<comment type="function">
    <text evidence="7">Catalyzes the oxidation of glucose 6-phosphate to 6-phosphogluconolactone.</text>
</comment>
<dbReference type="SUPFAM" id="SSF55347">
    <property type="entry name" value="Glyceraldehyde-3-phosphate dehydrogenase-like, C-terminal domain"/>
    <property type="match status" value="1"/>
</dbReference>
<evidence type="ECO:0000256" key="5">
    <source>
        <dbReference type="ARBA" id="ARBA00023002"/>
    </source>
</evidence>
<keyword evidence="4 7" id="KW-0521">NADP</keyword>
<proteinExistence type="inferred from homology"/>
<comment type="similarity">
    <text evidence="2 7">Belongs to the glucose-6-phosphate dehydrogenase family.</text>
</comment>
<evidence type="ECO:0000313" key="12">
    <source>
        <dbReference type="Proteomes" id="UP001626536"/>
    </source>
</evidence>
<dbReference type="PANTHER" id="PTHR23429:SF0">
    <property type="entry name" value="GLUCOSE-6-PHOSPHATE 1-DEHYDROGENASE"/>
    <property type="match status" value="1"/>
</dbReference>
<dbReference type="Proteomes" id="UP001626536">
    <property type="component" value="Chromosome"/>
</dbReference>
<feature type="binding site" evidence="7">
    <location>
        <position position="206"/>
    </location>
    <ligand>
        <name>substrate</name>
    </ligand>
</feature>
<keyword evidence="3 7" id="KW-0313">Glucose metabolism</keyword>
<feature type="active site" description="Proton acceptor" evidence="7">
    <location>
        <position position="230"/>
    </location>
</feature>
<dbReference type="Gene3D" id="3.40.50.720">
    <property type="entry name" value="NAD(P)-binding Rossmann-like Domain"/>
    <property type="match status" value="1"/>
</dbReference>
<dbReference type="Gene3D" id="3.30.360.10">
    <property type="entry name" value="Dihydrodipicolinate Reductase, domain 2"/>
    <property type="match status" value="1"/>
</dbReference>
<dbReference type="InterPro" id="IPR036291">
    <property type="entry name" value="NAD(P)-bd_dom_sf"/>
</dbReference>
<feature type="domain" description="Glucose-6-phosphate dehydrogenase NAD-binding" evidence="9">
    <location>
        <begin position="10"/>
        <end position="177"/>
    </location>
</feature>
<dbReference type="EMBL" id="CP136862">
    <property type="protein sequence ID" value="WOJ88944.1"/>
    <property type="molecule type" value="Genomic_DNA"/>
</dbReference>
<evidence type="ECO:0000256" key="2">
    <source>
        <dbReference type="ARBA" id="ARBA00009975"/>
    </source>
</evidence>
<feature type="binding site" evidence="7">
    <location>
        <position position="168"/>
    </location>
    <ligand>
        <name>substrate</name>
    </ligand>
</feature>
<evidence type="ECO:0000256" key="3">
    <source>
        <dbReference type="ARBA" id="ARBA00022526"/>
    </source>
</evidence>
<dbReference type="PIRSF" id="PIRSF000110">
    <property type="entry name" value="G6PD"/>
    <property type="match status" value="1"/>
</dbReference>
<organism evidence="11 12">
    <name type="scientific">Methylocapsa polymorpha</name>
    <dbReference type="NCBI Taxonomy" id="3080828"/>
    <lineage>
        <taxon>Bacteria</taxon>
        <taxon>Pseudomonadati</taxon>
        <taxon>Pseudomonadota</taxon>
        <taxon>Alphaproteobacteria</taxon>
        <taxon>Hyphomicrobiales</taxon>
        <taxon>Beijerinckiaceae</taxon>
        <taxon>Methylocapsa</taxon>
    </lineage>
</organism>
<dbReference type="InterPro" id="IPR022675">
    <property type="entry name" value="G6P_DH_C"/>
</dbReference>
<dbReference type="HAMAP" id="MF_00966">
    <property type="entry name" value="G6PD"/>
    <property type="match status" value="1"/>
</dbReference>
<feature type="region of interest" description="Disordered" evidence="8">
    <location>
        <begin position="443"/>
        <end position="462"/>
    </location>
</feature>
<reference evidence="11 12" key="1">
    <citation type="submission" date="2023-10" db="EMBL/GenBank/DDBJ databases">
        <title>Novel methanotroph of the genus Methylocapsa from a subarctic wetland.</title>
        <authorList>
            <person name="Belova S.E."/>
            <person name="Oshkin I.Y."/>
            <person name="Miroshnikov K."/>
            <person name="Dedysh S.N."/>
        </authorList>
    </citation>
    <scope>NUCLEOTIDE SEQUENCE [LARGE SCALE GENOMIC DNA]</scope>
    <source>
        <strain evidence="11 12">RX1</strain>
    </source>
</reference>
<evidence type="ECO:0000256" key="8">
    <source>
        <dbReference type="SAM" id="MobiDB-lite"/>
    </source>
</evidence>
<evidence type="ECO:0000256" key="7">
    <source>
        <dbReference type="HAMAP-Rule" id="MF_00966"/>
    </source>
</evidence>
<gene>
    <name evidence="7 11" type="primary">zwf</name>
    <name evidence="11" type="ORF">RZS28_14170</name>
</gene>
<evidence type="ECO:0000313" key="11">
    <source>
        <dbReference type="EMBL" id="WOJ88944.1"/>
    </source>
</evidence>
<dbReference type="Pfam" id="PF02781">
    <property type="entry name" value="G6PD_C"/>
    <property type="match status" value="1"/>
</dbReference>
<dbReference type="RefSeq" id="WP_407338381.1">
    <property type="nucleotide sequence ID" value="NZ_CP136862.1"/>
</dbReference>
<evidence type="ECO:0000259" key="9">
    <source>
        <dbReference type="Pfam" id="PF00479"/>
    </source>
</evidence>
<dbReference type="InterPro" id="IPR022674">
    <property type="entry name" value="G6P_DH_NAD-bd"/>
</dbReference>
<feature type="binding site" evidence="7">
    <location>
        <position position="172"/>
    </location>
    <ligand>
        <name>substrate</name>
    </ligand>
</feature>
<dbReference type="SUPFAM" id="SSF51735">
    <property type="entry name" value="NAD(P)-binding Rossmann-fold domains"/>
    <property type="match status" value="1"/>
</dbReference>
<dbReference type="Pfam" id="PF00479">
    <property type="entry name" value="G6PD_N"/>
    <property type="match status" value="1"/>
</dbReference>
<dbReference type="EC" id="1.1.1.49" evidence="7"/>
<feature type="binding site" evidence="7">
    <location>
        <position position="225"/>
    </location>
    <ligand>
        <name>substrate</name>
    </ligand>
</feature>
<feature type="binding site" evidence="7">
    <location>
        <position position="138"/>
    </location>
    <ligand>
        <name>NADP(+)</name>
        <dbReference type="ChEBI" id="CHEBI:58349"/>
    </ligand>
</feature>
<evidence type="ECO:0000256" key="6">
    <source>
        <dbReference type="ARBA" id="ARBA00023277"/>
    </source>
</evidence>
<dbReference type="NCBIfam" id="TIGR00871">
    <property type="entry name" value="zwf"/>
    <property type="match status" value="1"/>
</dbReference>
<evidence type="ECO:0000256" key="1">
    <source>
        <dbReference type="ARBA" id="ARBA00004937"/>
    </source>
</evidence>
<dbReference type="InterPro" id="IPR001282">
    <property type="entry name" value="G6P_DH"/>
</dbReference>
<name>A0ABZ0HNR9_9HYPH</name>
<dbReference type="PANTHER" id="PTHR23429">
    <property type="entry name" value="GLUCOSE-6-PHOSPHATE 1-DEHYDROGENASE G6PD"/>
    <property type="match status" value="1"/>
</dbReference>
<comment type="pathway">
    <text evidence="1 7">Carbohydrate degradation; pentose phosphate pathway; D-ribulose 5-phosphate from D-glucose 6-phosphate (oxidative stage): step 1/3.</text>
</comment>
<dbReference type="PRINTS" id="PR00079">
    <property type="entry name" value="G6PDHDRGNASE"/>
</dbReference>
<dbReference type="PROSITE" id="PS00069">
    <property type="entry name" value="G6P_DEHYDROGENASE"/>
    <property type="match status" value="1"/>
</dbReference>
<feature type="domain" description="Glucose-6-phosphate dehydrogenase C-terminal" evidence="10">
    <location>
        <begin position="180"/>
        <end position="450"/>
    </location>
</feature>
<evidence type="ECO:0000256" key="4">
    <source>
        <dbReference type="ARBA" id="ARBA00022857"/>
    </source>
</evidence>
<evidence type="ECO:0000259" key="10">
    <source>
        <dbReference type="Pfam" id="PF02781"/>
    </source>
</evidence>
<keyword evidence="5 7" id="KW-0560">Oxidoreductase</keyword>
<dbReference type="InterPro" id="IPR019796">
    <property type="entry name" value="G6P_DH_AS"/>
</dbReference>
<keyword evidence="6 7" id="KW-0119">Carbohydrate metabolism</keyword>
<sequence>MSRPVSDAIVFFGATGDLAKKQIFPSLLGLVRDEGLDAPIIGVAKAGWTLDQFKARAKESLLSHGALDAKAFAKLTSLLRYVDGDYNDPSTYVRLRHELREAKRPLHYLAIPPSLFATVAEGLAKQSAGMDPRLVIEKPFGRSRESARQLDRILDRFFPEENIFRIDHYLGKEPVQNILYIRFANSMFEPIWNRVHIGSIQITMAESFGVQERGKFYDETGAIRDVLQNHMLQVLANLTMDPPTGAEYDAIRDQKADLLKAVRPLDAANVIRGQYVGYQSAPGVKSDSTVETFVAAKLFIDSWRWAGVPIYIRAGKGLSVTAAEVMVYFRKPPREAFAEIDAAGSGHMRIRISPDVSIAQGLRVKRPGETMKGEDVELVLTEQATAFKPPYQRLLGDAMLGVGELFGRRDIVDAQWRIVEPALDEIAPPIPYALGSWGPDEANQLIGPDGPWRNPLPPVLGP</sequence>
<feature type="binding site" evidence="7">
    <location>
        <position position="316"/>
    </location>
    <ligand>
        <name>substrate</name>
    </ligand>
</feature>
<feature type="binding site" evidence="7">
    <location>
        <begin position="13"/>
        <end position="20"/>
    </location>
    <ligand>
        <name>NADP(+)</name>
        <dbReference type="ChEBI" id="CHEBI:58349"/>
    </ligand>
</feature>
<keyword evidence="12" id="KW-1185">Reference proteome</keyword>